<proteinExistence type="predicted"/>
<reference evidence="1" key="1">
    <citation type="submission" date="2021-05" db="EMBL/GenBank/DDBJ databases">
        <authorList>
            <person name="Alioto T."/>
            <person name="Alioto T."/>
            <person name="Gomez Garrido J."/>
        </authorList>
    </citation>
    <scope>NUCLEOTIDE SEQUENCE</scope>
</reference>
<protein>
    <submittedName>
        <fullName evidence="1">(northern house mosquito) hypothetical protein</fullName>
    </submittedName>
</protein>
<name>A0A8D8IBG9_CULPI</name>
<evidence type="ECO:0000313" key="1">
    <source>
        <dbReference type="EMBL" id="CAG6550159.1"/>
    </source>
</evidence>
<dbReference type="EMBL" id="HBUE01242553">
    <property type="protein sequence ID" value="CAG6550159.1"/>
    <property type="molecule type" value="Transcribed_RNA"/>
</dbReference>
<dbReference type="EMBL" id="HBUE01349616">
    <property type="protein sequence ID" value="CAG6602442.1"/>
    <property type="molecule type" value="Transcribed_RNA"/>
</dbReference>
<dbReference type="EMBL" id="HBUE01349617">
    <property type="protein sequence ID" value="CAG6602443.1"/>
    <property type="molecule type" value="Transcribed_RNA"/>
</dbReference>
<sequence>MACASCWKWNNMGSNLITTHRGLLLAACWRNCCKTTTRMVIRYGINAGRFLNRIWFQVCSQIFDTNIVFFQLQQIKEKLIPKIKPKFGILLLTTLKHNDPLYDRCKTVKKRSKTISDHFFTF</sequence>
<dbReference type="AlphaFoldDB" id="A0A8D8IBG9"/>
<dbReference type="EMBL" id="HBUE01242554">
    <property type="protein sequence ID" value="CAG6550160.1"/>
    <property type="molecule type" value="Transcribed_RNA"/>
</dbReference>
<accession>A0A8D8IBG9</accession>
<organism evidence="1">
    <name type="scientific">Culex pipiens</name>
    <name type="common">House mosquito</name>
    <dbReference type="NCBI Taxonomy" id="7175"/>
    <lineage>
        <taxon>Eukaryota</taxon>
        <taxon>Metazoa</taxon>
        <taxon>Ecdysozoa</taxon>
        <taxon>Arthropoda</taxon>
        <taxon>Hexapoda</taxon>
        <taxon>Insecta</taxon>
        <taxon>Pterygota</taxon>
        <taxon>Neoptera</taxon>
        <taxon>Endopterygota</taxon>
        <taxon>Diptera</taxon>
        <taxon>Nematocera</taxon>
        <taxon>Culicoidea</taxon>
        <taxon>Culicidae</taxon>
        <taxon>Culicinae</taxon>
        <taxon>Culicini</taxon>
        <taxon>Culex</taxon>
        <taxon>Culex</taxon>
    </lineage>
</organism>